<protein>
    <recommendedName>
        <fullName evidence="4">YecA family protein</fullName>
    </recommendedName>
</protein>
<accession>A0A290XBU4</accession>
<name>A0A290XBU4_9GAMM</name>
<reference evidence="3" key="1">
    <citation type="submission" date="2017-09" db="EMBL/GenBank/DDBJ databases">
        <title>Luteimonas liuhanmingii sp.nov., isolated from the intestinal contents of Tibetan Plateau Pika in Yushu, Qinghai Province, China.</title>
        <authorList>
            <person name="Gui Z."/>
        </authorList>
    </citation>
    <scope>NUCLEOTIDE SEQUENCE [LARGE SCALE GENOMIC DNA]</scope>
    <source>
        <strain evidence="3">100111</strain>
    </source>
</reference>
<dbReference type="Pfam" id="PF03695">
    <property type="entry name" value="UPF0149"/>
    <property type="match status" value="1"/>
</dbReference>
<dbReference type="InterPro" id="IPR004027">
    <property type="entry name" value="SEC_C_motif"/>
</dbReference>
<dbReference type="PANTHER" id="PTHR33747">
    <property type="entry name" value="UPF0225 PROTEIN SCO1677"/>
    <property type="match status" value="1"/>
</dbReference>
<proteinExistence type="predicted"/>
<dbReference type="InterPro" id="IPR011978">
    <property type="entry name" value="YgfB-like"/>
</dbReference>
<sequence>MRDGAGLSIDRSGAAAAFPRIAIGEDSQMTIPSATALTDAELDRLDQLLDRCSDPQTGLGNLEMLDGFLSALAVGPVEVDLATVLPAVWGTGPVARRDERQTREAEALIARLAAEVGQRIRHDPAETQDREALMPLLGLPPEPEGDAAPVTNGHDDALDGIPADFPFAAAWAAGFLRGAAQHEDEWSSWMQEHDAIDNDLGVITRLAIVDVSQLEDAEMTEVEMLTLDERFDLSYDIPDMLYDMYLQRLHDRRPAPAKRADVPGRNDPCSCGSGKKYKKCCGADQAAQ</sequence>
<dbReference type="EMBL" id="CP023406">
    <property type="protein sequence ID" value="ATD66541.1"/>
    <property type="molecule type" value="Genomic_DNA"/>
</dbReference>
<dbReference type="AlphaFoldDB" id="A0A290XBU4"/>
<dbReference type="KEGG" id="lum:CNR27_02960"/>
<dbReference type="PANTHER" id="PTHR33747:SF1">
    <property type="entry name" value="ADENYLATE CYCLASE-ASSOCIATED CAP C-TERMINAL DOMAIN-CONTAINING PROTEIN"/>
    <property type="match status" value="1"/>
</dbReference>
<dbReference type="InterPro" id="IPR036255">
    <property type="entry name" value="YgfB-like_sf"/>
</dbReference>
<evidence type="ECO:0000313" key="3">
    <source>
        <dbReference type="Proteomes" id="UP000218968"/>
    </source>
</evidence>
<feature type="compositionally biased region" description="Basic and acidic residues" evidence="1">
    <location>
        <begin position="255"/>
        <end position="264"/>
    </location>
</feature>
<gene>
    <name evidence="2" type="ORF">CNR27_02960</name>
</gene>
<organism evidence="2 3">
    <name type="scientific">Luteimonas chenhongjianii</name>
    <dbReference type="NCBI Taxonomy" id="2006110"/>
    <lineage>
        <taxon>Bacteria</taxon>
        <taxon>Pseudomonadati</taxon>
        <taxon>Pseudomonadota</taxon>
        <taxon>Gammaproteobacteria</taxon>
        <taxon>Lysobacterales</taxon>
        <taxon>Lysobacteraceae</taxon>
        <taxon>Luteimonas</taxon>
    </lineage>
</organism>
<dbReference type="SUPFAM" id="SSF101327">
    <property type="entry name" value="YgfB-like"/>
    <property type="match status" value="1"/>
</dbReference>
<evidence type="ECO:0000256" key="1">
    <source>
        <dbReference type="SAM" id="MobiDB-lite"/>
    </source>
</evidence>
<dbReference type="SUPFAM" id="SSF103642">
    <property type="entry name" value="Sec-C motif"/>
    <property type="match status" value="1"/>
</dbReference>
<dbReference type="Pfam" id="PF02810">
    <property type="entry name" value="SEC-C"/>
    <property type="match status" value="1"/>
</dbReference>
<evidence type="ECO:0008006" key="4">
    <source>
        <dbReference type="Google" id="ProtNLM"/>
    </source>
</evidence>
<feature type="region of interest" description="Disordered" evidence="1">
    <location>
        <begin position="255"/>
        <end position="288"/>
    </location>
</feature>
<keyword evidence="3" id="KW-1185">Reference proteome</keyword>
<dbReference type="Gene3D" id="3.10.450.50">
    <property type="match status" value="1"/>
</dbReference>
<evidence type="ECO:0000313" key="2">
    <source>
        <dbReference type="EMBL" id="ATD66541.1"/>
    </source>
</evidence>
<dbReference type="Proteomes" id="UP000218968">
    <property type="component" value="Chromosome"/>
</dbReference>
<dbReference type="NCBIfam" id="TIGR02292">
    <property type="entry name" value="ygfB_yecA"/>
    <property type="match status" value="1"/>
</dbReference>